<gene>
    <name evidence="1" type="ORF">METZ01_LOCUS268500</name>
</gene>
<protein>
    <submittedName>
        <fullName evidence="1">Uncharacterized protein</fullName>
    </submittedName>
</protein>
<dbReference type="EMBL" id="UINC01076457">
    <property type="protein sequence ID" value="SVC15646.1"/>
    <property type="molecule type" value="Genomic_DNA"/>
</dbReference>
<evidence type="ECO:0000313" key="1">
    <source>
        <dbReference type="EMBL" id="SVC15646.1"/>
    </source>
</evidence>
<organism evidence="1">
    <name type="scientific">marine metagenome</name>
    <dbReference type="NCBI Taxonomy" id="408172"/>
    <lineage>
        <taxon>unclassified sequences</taxon>
        <taxon>metagenomes</taxon>
        <taxon>ecological metagenomes</taxon>
    </lineage>
</organism>
<dbReference type="AlphaFoldDB" id="A0A382JV67"/>
<name>A0A382JV67_9ZZZZ</name>
<reference evidence="1" key="1">
    <citation type="submission" date="2018-05" db="EMBL/GenBank/DDBJ databases">
        <authorList>
            <person name="Lanie J.A."/>
            <person name="Ng W.-L."/>
            <person name="Kazmierczak K.M."/>
            <person name="Andrzejewski T.M."/>
            <person name="Davidsen T.M."/>
            <person name="Wayne K.J."/>
            <person name="Tettelin H."/>
            <person name="Glass J.I."/>
            <person name="Rusch D."/>
            <person name="Podicherti R."/>
            <person name="Tsui H.-C.T."/>
            <person name="Winkler M.E."/>
        </authorList>
    </citation>
    <scope>NUCLEOTIDE SEQUENCE</scope>
</reference>
<proteinExistence type="predicted"/>
<accession>A0A382JV67</accession>
<sequence length="88" mass="10259">MTTYYGGILGGKEVPLPVKESIQKRLEGIYDGLKAEYVVKDDVNKSDDVVICKKHYYHFLNELCEECWKAGWQDGWMDITQPDEREEI</sequence>